<accession>A0A183FKD0</accession>
<evidence type="ECO:0000313" key="4">
    <source>
        <dbReference type="WBParaSite" id="HPBE_0000758601-mRNA-1"/>
    </source>
</evidence>
<accession>A0A3P8BJ05</accession>
<keyword evidence="3" id="KW-1185">Reference proteome</keyword>
<dbReference type="WBParaSite" id="HPBE_0000758601-mRNA-1">
    <property type="protein sequence ID" value="HPBE_0000758601-mRNA-1"/>
    <property type="gene ID" value="HPBE_0000758601"/>
</dbReference>
<dbReference type="EMBL" id="UZAH01025927">
    <property type="protein sequence ID" value="VDO72895.1"/>
    <property type="molecule type" value="Genomic_DNA"/>
</dbReference>
<name>A0A183FKD0_HELPZ</name>
<protein>
    <submittedName>
        <fullName evidence="2 4">Uncharacterized protein</fullName>
    </submittedName>
</protein>
<evidence type="ECO:0000313" key="2">
    <source>
        <dbReference type="EMBL" id="VDO72895.1"/>
    </source>
</evidence>
<feature type="region of interest" description="Disordered" evidence="1">
    <location>
        <begin position="1"/>
        <end position="45"/>
    </location>
</feature>
<proteinExistence type="predicted"/>
<reference evidence="4" key="2">
    <citation type="submission" date="2019-09" db="UniProtKB">
        <authorList>
            <consortium name="WormBaseParasite"/>
        </authorList>
    </citation>
    <scope>IDENTIFICATION</scope>
</reference>
<organism evidence="3 4">
    <name type="scientific">Heligmosomoides polygyrus</name>
    <name type="common">Parasitic roundworm</name>
    <dbReference type="NCBI Taxonomy" id="6339"/>
    <lineage>
        <taxon>Eukaryota</taxon>
        <taxon>Metazoa</taxon>
        <taxon>Ecdysozoa</taxon>
        <taxon>Nematoda</taxon>
        <taxon>Chromadorea</taxon>
        <taxon>Rhabditida</taxon>
        <taxon>Rhabditina</taxon>
        <taxon>Rhabditomorpha</taxon>
        <taxon>Strongyloidea</taxon>
        <taxon>Heligmosomidae</taxon>
        <taxon>Heligmosomoides</taxon>
    </lineage>
</organism>
<sequence length="76" mass="8619">MVGSRTVNEPPLQKELNQRSKAICVKKDSSSRSGKDPNDCCSMPNGKMGEINDAIQALAARKWLQHMHRHHYGDEW</sequence>
<gene>
    <name evidence="2" type="ORF">HPBE_LOCUS7587</name>
</gene>
<feature type="compositionally biased region" description="Basic and acidic residues" evidence="1">
    <location>
        <begin position="25"/>
        <end position="38"/>
    </location>
</feature>
<dbReference type="AlphaFoldDB" id="A0A183FKD0"/>
<reference evidence="2 3" key="1">
    <citation type="submission" date="2018-11" db="EMBL/GenBank/DDBJ databases">
        <authorList>
            <consortium name="Pathogen Informatics"/>
        </authorList>
    </citation>
    <scope>NUCLEOTIDE SEQUENCE [LARGE SCALE GENOMIC DNA]</scope>
</reference>
<evidence type="ECO:0000256" key="1">
    <source>
        <dbReference type="SAM" id="MobiDB-lite"/>
    </source>
</evidence>
<evidence type="ECO:0000313" key="3">
    <source>
        <dbReference type="Proteomes" id="UP000050761"/>
    </source>
</evidence>
<dbReference type="Proteomes" id="UP000050761">
    <property type="component" value="Unassembled WGS sequence"/>
</dbReference>